<evidence type="ECO:0000256" key="14">
    <source>
        <dbReference type="SAM" id="MobiDB-lite"/>
    </source>
</evidence>
<evidence type="ECO:0000256" key="3">
    <source>
        <dbReference type="ARBA" id="ARBA00012668"/>
    </source>
</evidence>
<dbReference type="PROSITE" id="PS51384">
    <property type="entry name" value="FAD_FR"/>
    <property type="match status" value="1"/>
</dbReference>
<evidence type="ECO:0000256" key="11">
    <source>
        <dbReference type="ARBA" id="ARBA00023136"/>
    </source>
</evidence>
<keyword evidence="9" id="KW-0560">Oxidoreductase</keyword>
<keyword evidence="7" id="KW-0249">Electron transport</keyword>
<evidence type="ECO:0000313" key="18">
    <source>
        <dbReference type="Proteomes" id="UP001337655"/>
    </source>
</evidence>
<dbReference type="InterPro" id="IPR051410">
    <property type="entry name" value="Ferric/Cupric_Reductase"/>
</dbReference>
<dbReference type="InterPro" id="IPR013121">
    <property type="entry name" value="Fe_red_NAD-bd_6"/>
</dbReference>
<accession>A0AAV9PRA9</accession>
<dbReference type="GO" id="GO:0005886">
    <property type="term" value="C:plasma membrane"/>
    <property type="evidence" value="ECO:0007669"/>
    <property type="project" value="UniProtKB-SubCell"/>
</dbReference>
<evidence type="ECO:0000256" key="5">
    <source>
        <dbReference type="ARBA" id="ARBA00022475"/>
    </source>
</evidence>
<evidence type="ECO:0000256" key="12">
    <source>
        <dbReference type="ARBA" id="ARBA00023180"/>
    </source>
</evidence>
<gene>
    <name evidence="17" type="primary">FRP1</name>
    <name evidence="17" type="ORF">LTR77_000571</name>
</gene>
<dbReference type="GO" id="GO:0006879">
    <property type="term" value="P:intracellular iron ion homeostasis"/>
    <property type="evidence" value="ECO:0007669"/>
    <property type="project" value="TreeGrafter"/>
</dbReference>
<dbReference type="InterPro" id="IPR017927">
    <property type="entry name" value="FAD-bd_FR_type"/>
</dbReference>
<dbReference type="SUPFAM" id="SSF63380">
    <property type="entry name" value="Riboflavin synthase domain-like"/>
    <property type="match status" value="1"/>
</dbReference>
<name>A0AAV9PRA9_9PEZI</name>
<dbReference type="EMBL" id="JAVRRT010000001">
    <property type="protein sequence ID" value="KAK5175432.1"/>
    <property type="molecule type" value="Genomic_DNA"/>
</dbReference>
<dbReference type="InterPro" id="IPR039261">
    <property type="entry name" value="FNR_nucleotide-bd"/>
</dbReference>
<evidence type="ECO:0000256" key="13">
    <source>
        <dbReference type="ARBA" id="ARBA00048483"/>
    </source>
</evidence>
<comment type="similarity">
    <text evidence="2">Belongs to the ferric reductase (FRE) family.</text>
</comment>
<evidence type="ECO:0000256" key="7">
    <source>
        <dbReference type="ARBA" id="ARBA00022982"/>
    </source>
</evidence>
<reference evidence="17 18" key="1">
    <citation type="submission" date="2023-08" db="EMBL/GenBank/DDBJ databases">
        <title>Black Yeasts Isolated from many extreme environments.</title>
        <authorList>
            <person name="Coleine C."/>
            <person name="Stajich J.E."/>
            <person name="Selbmann L."/>
        </authorList>
    </citation>
    <scope>NUCLEOTIDE SEQUENCE [LARGE SCALE GENOMIC DNA]</scope>
    <source>
        <strain evidence="17 18">CCFEE 5935</strain>
    </source>
</reference>
<dbReference type="Gene3D" id="3.40.50.80">
    <property type="entry name" value="Nucleotide-binding domain of ferredoxin-NADP reductase (FNR) module"/>
    <property type="match status" value="1"/>
</dbReference>
<feature type="transmembrane region" description="Helical" evidence="15">
    <location>
        <begin position="252"/>
        <end position="272"/>
    </location>
</feature>
<dbReference type="SFLD" id="SFLDG01168">
    <property type="entry name" value="Ferric_reductase_subgroup_(FRE"/>
    <property type="match status" value="1"/>
</dbReference>
<evidence type="ECO:0000256" key="15">
    <source>
        <dbReference type="SAM" id="Phobius"/>
    </source>
</evidence>
<evidence type="ECO:0000259" key="16">
    <source>
        <dbReference type="PROSITE" id="PS51384"/>
    </source>
</evidence>
<dbReference type="GO" id="GO:0015677">
    <property type="term" value="P:copper ion import"/>
    <property type="evidence" value="ECO:0007669"/>
    <property type="project" value="TreeGrafter"/>
</dbReference>
<feature type="region of interest" description="Disordered" evidence="14">
    <location>
        <begin position="495"/>
        <end position="532"/>
    </location>
</feature>
<comment type="catalytic activity">
    <reaction evidence="13">
        <text>2 a Fe(II)-siderophore + NADP(+) + H(+) = 2 a Fe(III)-siderophore + NADPH</text>
        <dbReference type="Rhea" id="RHEA:28795"/>
        <dbReference type="Rhea" id="RHEA-COMP:11342"/>
        <dbReference type="Rhea" id="RHEA-COMP:11344"/>
        <dbReference type="ChEBI" id="CHEBI:15378"/>
        <dbReference type="ChEBI" id="CHEBI:29033"/>
        <dbReference type="ChEBI" id="CHEBI:29034"/>
        <dbReference type="ChEBI" id="CHEBI:57783"/>
        <dbReference type="ChEBI" id="CHEBI:58349"/>
        <dbReference type="EC" id="1.16.1.9"/>
    </reaction>
</comment>
<dbReference type="Pfam" id="PF08022">
    <property type="entry name" value="FAD_binding_8"/>
    <property type="match status" value="1"/>
</dbReference>
<dbReference type="GeneID" id="89921921"/>
<comment type="caution">
    <text evidence="17">The sequence shown here is derived from an EMBL/GenBank/DDBJ whole genome shotgun (WGS) entry which is preliminary data.</text>
</comment>
<evidence type="ECO:0000313" key="17">
    <source>
        <dbReference type="EMBL" id="KAK5175432.1"/>
    </source>
</evidence>
<keyword evidence="12" id="KW-0325">Glycoprotein</keyword>
<dbReference type="Proteomes" id="UP001337655">
    <property type="component" value="Unassembled WGS sequence"/>
</dbReference>
<dbReference type="PANTHER" id="PTHR32361">
    <property type="entry name" value="FERRIC/CUPRIC REDUCTASE TRANSMEMBRANE COMPONENT"/>
    <property type="match status" value="1"/>
</dbReference>
<dbReference type="SUPFAM" id="SSF52343">
    <property type="entry name" value="Ferredoxin reductase-like, C-terminal NADP-linked domain"/>
    <property type="match status" value="1"/>
</dbReference>
<feature type="transmembrane region" description="Helical" evidence="15">
    <location>
        <begin position="148"/>
        <end position="168"/>
    </location>
</feature>
<feature type="domain" description="FAD-binding FR-type" evidence="16">
    <location>
        <begin position="292"/>
        <end position="417"/>
    </location>
</feature>
<keyword evidence="5" id="KW-1003">Cell membrane</keyword>
<keyword evidence="4" id="KW-0813">Transport</keyword>
<dbReference type="RefSeq" id="XP_064664070.1">
    <property type="nucleotide sequence ID" value="XM_064797836.1"/>
</dbReference>
<evidence type="ECO:0000256" key="9">
    <source>
        <dbReference type="ARBA" id="ARBA00023002"/>
    </source>
</evidence>
<dbReference type="GO" id="GO:0052851">
    <property type="term" value="F:ferric-chelate reductase (NADPH) activity"/>
    <property type="evidence" value="ECO:0007669"/>
    <property type="project" value="UniProtKB-EC"/>
</dbReference>
<dbReference type="CDD" id="cd06186">
    <property type="entry name" value="NOX_Duox_like_FAD_NADP"/>
    <property type="match status" value="1"/>
</dbReference>
<dbReference type="GO" id="GO:0006826">
    <property type="term" value="P:iron ion transport"/>
    <property type="evidence" value="ECO:0007669"/>
    <property type="project" value="TreeGrafter"/>
</dbReference>
<keyword evidence="6 15" id="KW-0812">Transmembrane</keyword>
<keyword evidence="11 15" id="KW-0472">Membrane</keyword>
<evidence type="ECO:0000256" key="1">
    <source>
        <dbReference type="ARBA" id="ARBA00004651"/>
    </source>
</evidence>
<feature type="transmembrane region" description="Helical" evidence="15">
    <location>
        <begin position="109"/>
        <end position="128"/>
    </location>
</feature>
<dbReference type="InterPro" id="IPR013130">
    <property type="entry name" value="Fe3_Rdtase_TM_dom"/>
</dbReference>
<protein>
    <recommendedName>
        <fullName evidence="3">ferric-chelate reductase (NADPH)</fullName>
        <ecNumber evidence="3">1.16.1.9</ecNumber>
    </recommendedName>
</protein>
<evidence type="ECO:0000256" key="4">
    <source>
        <dbReference type="ARBA" id="ARBA00022448"/>
    </source>
</evidence>
<dbReference type="Pfam" id="PF08030">
    <property type="entry name" value="NAD_binding_6"/>
    <property type="match status" value="1"/>
</dbReference>
<proteinExistence type="inferred from homology"/>
<dbReference type="InterPro" id="IPR017938">
    <property type="entry name" value="Riboflavin_synthase-like_b-brl"/>
</dbReference>
<dbReference type="InterPro" id="IPR013112">
    <property type="entry name" value="FAD-bd_8"/>
</dbReference>
<keyword evidence="10" id="KW-0406">Ion transport</keyword>
<dbReference type="EC" id="1.16.1.9" evidence="3"/>
<evidence type="ECO:0000256" key="6">
    <source>
        <dbReference type="ARBA" id="ARBA00022692"/>
    </source>
</evidence>
<keyword evidence="8 15" id="KW-1133">Transmembrane helix</keyword>
<dbReference type="Pfam" id="PF01794">
    <property type="entry name" value="Ferric_reduct"/>
    <property type="match status" value="1"/>
</dbReference>
<evidence type="ECO:0000256" key="2">
    <source>
        <dbReference type="ARBA" id="ARBA00006278"/>
    </source>
</evidence>
<sequence length="616" mass="69104">MSMSMDMDMSSSGPFKATNQNTALGYCTELSLFNNLFKCPRRQLTIPSNTRILRALESRRRRKTQQPSHPQGVLQQSYATIAASLRELSYPQPIFFTGRLSKHFTPLPVGRWLILVIYWTMLLCFLWSDTIVSPDSPMYAYKWEKVGFRAAWVSVAQIPFIYLLSCKFNPITLLTGISYERFNWLHRWAARTVFLTVAVHWSFFYTEWSLANYVKLEFEMMPMVKYGFGAWSVIGWMILSGFGFVRHLSYEVFVAQHICAAATLLWLLYVHVPAYARYNLYMAMGFIGFDWGSRIVWTLLRNTHLLDHGCKGALGYAASLEALPGDMVRITIENAGFKWGAGQHVYIAIPRLRPFGLHPFTIATACQRGNGELTSPLTMVVKAHSGYSRALHRAALREGDRTYRTFLTGPWGSPPDLYPYDSVVLIACSSGASFTTPLVQELVRRPACVRNVVLHWIVRSEEHFSWYKSELQALAEATQSGSLSLQIVVHVTNPSHSTDSIAPDEERKMTDSSKISAVDSESDTSSSMGSLSTLLEGKRDRFSSTLSMRSGSRPSVESMIRPMVEAALSETAVVVCGGVSITAQARTFVAALSDERAVHKGSGAQGIYLFSETYGW</sequence>
<comment type="subcellular location">
    <subcellularLocation>
        <location evidence="1">Cell membrane</location>
        <topology evidence="1">Multi-pass membrane protein</topology>
    </subcellularLocation>
</comment>
<organism evidence="17 18">
    <name type="scientific">Saxophila tyrrhenica</name>
    <dbReference type="NCBI Taxonomy" id="1690608"/>
    <lineage>
        <taxon>Eukaryota</taxon>
        <taxon>Fungi</taxon>
        <taxon>Dikarya</taxon>
        <taxon>Ascomycota</taxon>
        <taxon>Pezizomycotina</taxon>
        <taxon>Dothideomycetes</taxon>
        <taxon>Dothideomycetidae</taxon>
        <taxon>Mycosphaerellales</taxon>
        <taxon>Extremaceae</taxon>
        <taxon>Saxophila</taxon>
    </lineage>
</organism>
<evidence type="ECO:0000256" key="10">
    <source>
        <dbReference type="ARBA" id="ARBA00023065"/>
    </source>
</evidence>
<feature type="transmembrane region" description="Helical" evidence="15">
    <location>
        <begin position="188"/>
        <end position="206"/>
    </location>
</feature>
<keyword evidence="18" id="KW-1185">Reference proteome</keyword>
<feature type="compositionally biased region" description="Low complexity" evidence="14">
    <location>
        <begin position="523"/>
        <end position="532"/>
    </location>
</feature>
<dbReference type="PANTHER" id="PTHR32361:SF9">
    <property type="entry name" value="FERRIC REDUCTASE TRANSMEMBRANE COMPONENT 3-RELATED"/>
    <property type="match status" value="1"/>
</dbReference>
<feature type="transmembrane region" description="Helical" evidence="15">
    <location>
        <begin position="226"/>
        <end position="245"/>
    </location>
</feature>
<evidence type="ECO:0000256" key="8">
    <source>
        <dbReference type="ARBA" id="ARBA00022989"/>
    </source>
</evidence>
<dbReference type="SFLD" id="SFLDS00052">
    <property type="entry name" value="Ferric_Reductase_Domain"/>
    <property type="match status" value="1"/>
</dbReference>
<dbReference type="AlphaFoldDB" id="A0AAV9PRA9"/>